<dbReference type="EMBL" id="FXYF01000006">
    <property type="protein sequence ID" value="SMX41481.1"/>
    <property type="molecule type" value="Genomic_DNA"/>
</dbReference>
<evidence type="ECO:0000313" key="2">
    <source>
        <dbReference type="Proteomes" id="UP000207598"/>
    </source>
</evidence>
<dbReference type="InterPro" id="IPR013078">
    <property type="entry name" value="His_Pase_superF_clade-1"/>
</dbReference>
<dbReference type="AlphaFoldDB" id="A0A238KFB7"/>
<protein>
    <submittedName>
        <fullName evidence="1">Histidine phosphatase superfamily (Branch 1)</fullName>
    </submittedName>
</protein>
<organism evidence="1 2">
    <name type="scientific">Maliponia aquimaris</name>
    <dbReference type="NCBI Taxonomy" id="1673631"/>
    <lineage>
        <taxon>Bacteria</taxon>
        <taxon>Pseudomonadati</taxon>
        <taxon>Pseudomonadota</taxon>
        <taxon>Alphaproteobacteria</taxon>
        <taxon>Rhodobacterales</taxon>
        <taxon>Paracoccaceae</taxon>
        <taxon>Maliponia</taxon>
    </lineage>
</organism>
<keyword evidence="2" id="KW-1185">Reference proteome</keyword>
<evidence type="ECO:0000313" key="1">
    <source>
        <dbReference type="EMBL" id="SMX41481.1"/>
    </source>
</evidence>
<accession>A0A238KFB7</accession>
<dbReference type="Pfam" id="PF00300">
    <property type="entry name" value="His_Phos_1"/>
    <property type="match status" value="1"/>
</dbReference>
<dbReference type="OrthoDB" id="34197at2"/>
<dbReference type="RefSeq" id="WP_094021229.1">
    <property type="nucleotide sequence ID" value="NZ_FXYF01000006.1"/>
</dbReference>
<dbReference type="Proteomes" id="UP000207598">
    <property type="component" value="Unassembled WGS sequence"/>
</dbReference>
<proteinExistence type="predicted"/>
<dbReference type="Gene3D" id="3.40.50.1240">
    <property type="entry name" value="Phosphoglycerate mutase-like"/>
    <property type="match status" value="1"/>
</dbReference>
<sequence>MRRLFYISHADVVIDPQVPVPDWRLSERGRARHAAFAQVCPPLAAIWSSDERKARDGAESLAGVQRVTPRILHALHENDRSATGYLRGPEFEATADAFFAQPEESVRGWERAVDAQARILRALRQVVAESPEGDIAVVAHGGVGALFRAHLTGVGIDRSHDQPAGSGGGHLMIVTLPDWRLVQDWTRIETWSPEGGA</sequence>
<gene>
    <name evidence="1" type="ORF">MAA8898_02397</name>
</gene>
<reference evidence="1 2" key="1">
    <citation type="submission" date="2017-05" db="EMBL/GenBank/DDBJ databases">
        <authorList>
            <person name="Song R."/>
            <person name="Chenine A.L."/>
            <person name="Ruprecht R.M."/>
        </authorList>
    </citation>
    <scope>NUCLEOTIDE SEQUENCE [LARGE SCALE GENOMIC DNA]</scope>
    <source>
        <strain evidence="1 2">CECT 8898</strain>
    </source>
</reference>
<dbReference type="InterPro" id="IPR029033">
    <property type="entry name" value="His_PPase_superfam"/>
</dbReference>
<dbReference type="SUPFAM" id="SSF53254">
    <property type="entry name" value="Phosphoglycerate mutase-like"/>
    <property type="match status" value="1"/>
</dbReference>
<name>A0A238KFB7_9RHOB</name>